<comment type="caution">
    <text evidence="2">The sequence shown here is derived from an EMBL/GenBank/DDBJ whole genome shotgun (WGS) entry which is preliminary data.</text>
</comment>
<evidence type="ECO:0000313" key="2">
    <source>
        <dbReference type="EMBL" id="MFC3674862.1"/>
    </source>
</evidence>
<keyword evidence="2" id="KW-0489">Methyltransferase</keyword>
<sequence length="95" mass="10682">MDALGIDASMLKIDIQGAEPEALMGMEAMVARCRPVFLIEVNMGDPRIFDIMTKWDYRPITFHPDSSRFSSGAAEMTAQARNQFFVPSELVDRIL</sequence>
<evidence type="ECO:0000313" key="3">
    <source>
        <dbReference type="Proteomes" id="UP001595711"/>
    </source>
</evidence>
<dbReference type="RefSeq" id="WP_379725330.1">
    <property type="nucleotide sequence ID" value="NZ_JBHRYJ010000001.1"/>
</dbReference>
<keyword evidence="3" id="KW-1185">Reference proteome</keyword>
<keyword evidence="2" id="KW-0808">Transferase</keyword>
<dbReference type="Proteomes" id="UP001595711">
    <property type="component" value="Unassembled WGS sequence"/>
</dbReference>
<dbReference type="InterPro" id="IPR029063">
    <property type="entry name" value="SAM-dependent_MTases_sf"/>
</dbReference>
<dbReference type="SUPFAM" id="SSF53335">
    <property type="entry name" value="S-adenosyl-L-methionine-dependent methyltransferases"/>
    <property type="match status" value="1"/>
</dbReference>
<protein>
    <submittedName>
        <fullName evidence="2">FkbM family methyltransferase</fullName>
    </submittedName>
</protein>
<dbReference type="GO" id="GO:0008168">
    <property type="term" value="F:methyltransferase activity"/>
    <property type="evidence" value="ECO:0007669"/>
    <property type="project" value="UniProtKB-KW"/>
</dbReference>
<organism evidence="2 3">
    <name type="scientific">Ferrovibrio xuzhouensis</name>
    <dbReference type="NCBI Taxonomy" id="1576914"/>
    <lineage>
        <taxon>Bacteria</taxon>
        <taxon>Pseudomonadati</taxon>
        <taxon>Pseudomonadota</taxon>
        <taxon>Alphaproteobacteria</taxon>
        <taxon>Rhodospirillales</taxon>
        <taxon>Rhodospirillaceae</taxon>
        <taxon>Ferrovibrio</taxon>
    </lineage>
</organism>
<name>A0ABV7VDJ3_9PROT</name>
<dbReference type="Pfam" id="PF05050">
    <property type="entry name" value="Methyltransf_21"/>
    <property type="match status" value="1"/>
</dbReference>
<accession>A0ABV7VDJ3</accession>
<gene>
    <name evidence="2" type="ORF">ACFOOQ_04850</name>
</gene>
<evidence type="ECO:0000259" key="1">
    <source>
        <dbReference type="Pfam" id="PF05050"/>
    </source>
</evidence>
<dbReference type="InterPro" id="IPR006342">
    <property type="entry name" value="FkbM_mtfrase"/>
</dbReference>
<dbReference type="EMBL" id="JBHRYJ010000001">
    <property type="protein sequence ID" value="MFC3674862.1"/>
    <property type="molecule type" value="Genomic_DNA"/>
</dbReference>
<reference evidence="3" key="1">
    <citation type="journal article" date="2019" name="Int. J. Syst. Evol. Microbiol.">
        <title>The Global Catalogue of Microorganisms (GCM) 10K type strain sequencing project: providing services to taxonomists for standard genome sequencing and annotation.</title>
        <authorList>
            <consortium name="The Broad Institute Genomics Platform"/>
            <consortium name="The Broad Institute Genome Sequencing Center for Infectious Disease"/>
            <person name="Wu L."/>
            <person name="Ma J."/>
        </authorList>
    </citation>
    <scope>NUCLEOTIDE SEQUENCE [LARGE SCALE GENOMIC DNA]</scope>
    <source>
        <strain evidence="3">KCTC 42182</strain>
    </source>
</reference>
<dbReference type="Gene3D" id="3.40.50.150">
    <property type="entry name" value="Vaccinia Virus protein VP39"/>
    <property type="match status" value="1"/>
</dbReference>
<dbReference type="GO" id="GO:0032259">
    <property type="term" value="P:methylation"/>
    <property type="evidence" value="ECO:0007669"/>
    <property type="project" value="UniProtKB-KW"/>
</dbReference>
<feature type="domain" description="Methyltransferase FkbM" evidence="1">
    <location>
        <begin position="10"/>
        <end position="58"/>
    </location>
</feature>
<proteinExistence type="predicted"/>